<protein>
    <submittedName>
        <fullName evidence="3">Transcription factor zinc-finger</fullName>
    </submittedName>
</protein>
<dbReference type="RefSeq" id="WP_093515887.1">
    <property type="nucleotide sequence ID" value="NZ_FOIJ01000001.1"/>
</dbReference>
<dbReference type="InterPro" id="IPR027392">
    <property type="entry name" value="TF_Znf"/>
</dbReference>
<gene>
    <name evidence="3" type="ORF">SAMN05443639_101465</name>
</gene>
<feature type="domain" description="Transcription factor zinc-finger" evidence="2">
    <location>
        <begin position="2"/>
        <end position="40"/>
    </location>
</feature>
<dbReference type="InterPro" id="IPR036280">
    <property type="entry name" value="Multihaem_cyt_sf"/>
</dbReference>
<reference evidence="4" key="1">
    <citation type="submission" date="2016-10" db="EMBL/GenBank/DDBJ databases">
        <authorList>
            <person name="Varghese N."/>
            <person name="Submissions S."/>
        </authorList>
    </citation>
    <scope>NUCLEOTIDE SEQUENCE [LARGE SCALE GENOMIC DNA]</scope>
    <source>
        <strain evidence="4">DSM 16858</strain>
    </source>
</reference>
<dbReference type="SUPFAM" id="SSF48695">
    <property type="entry name" value="Multiheme cytochromes"/>
    <property type="match status" value="1"/>
</dbReference>
<feature type="region of interest" description="Disordered" evidence="1">
    <location>
        <begin position="212"/>
        <end position="231"/>
    </location>
</feature>
<dbReference type="Pfam" id="PF13453">
    <property type="entry name" value="Zn_ribbon_TFIIB"/>
    <property type="match status" value="1"/>
</dbReference>
<keyword evidence="4" id="KW-1185">Reference proteome</keyword>
<dbReference type="AlphaFoldDB" id="A0A1H9ZYD0"/>
<dbReference type="EMBL" id="FOIJ01000001">
    <property type="protein sequence ID" value="SES86386.1"/>
    <property type="molecule type" value="Genomic_DNA"/>
</dbReference>
<keyword evidence="3" id="KW-0479">Metal-binding</keyword>
<dbReference type="GO" id="GO:0008270">
    <property type="term" value="F:zinc ion binding"/>
    <property type="evidence" value="ECO:0007669"/>
    <property type="project" value="UniProtKB-KW"/>
</dbReference>
<evidence type="ECO:0000259" key="2">
    <source>
        <dbReference type="Pfam" id="PF13453"/>
    </source>
</evidence>
<evidence type="ECO:0000256" key="1">
    <source>
        <dbReference type="SAM" id="MobiDB-lite"/>
    </source>
</evidence>
<proteinExistence type="predicted"/>
<evidence type="ECO:0000313" key="4">
    <source>
        <dbReference type="Proteomes" id="UP000199181"/>
    </source>
</evidence>
<sequence length="263" mass="28281">MNCPGCQSPAAEQAFDKRLGGQVLLDVCHACHGVWFDAQESPQLSAAGVLQLFREMHGKRSARTQLLHAMKCPRCREVLSRTHDMARDNRFQYFRCPSAHGRFITFFQFLREKGIVRSLSARELKELKKHAQLLQCSDCGGPISLAQDTACPACHAPLCILDPKAVGVTLDDAKKAAAVTGAVLAPAVAAQLLMDTLQMDGFFRALDAQAQQASRAAGNPPPPAPSENSHGVDIVETVSDGVDLIDLGMDALFSVVGGIGDLF</sequence>
<accession>A0A1H9ZYD0</accession>
<evidence type="ECO:0000313" key="3">
    <source>
        <dbReference type="EMBL" id="SES86386.1"/>
    </source>
</evidence>
<keyword evidence="3" id="KW-0862">Zinc</keyword>
<name>A0A1H9ZYD0_9BACT</name>
<organism evidence="3 4">
    <name type="scientific">Stigmatella erecta</name>
    <dbReference type="NCBI Taxonomy" id="83460"/>
    <lineage>
        <taxon>Bacteria</taxon>
        <taxon>Pseudomonadati</taxon>
        <taxon>Myxococcota</taxon>
        <taxon>Myxococcia</taxon>
        <taxon>Myxococcales</taxon>
        <taxon>Cystobacterineae</taxon>
        <taxon>Archangiaceae</taxon>
        <taxon>Stigmatella</taxon>
    </lineage>
</organism>
<keyword evidence="3" id="KW-0863">Zinc-finger</keyword>
<dbReference type="Proteomes" id="UP000199181">
    <property type="component" value="Unassembled WGS sequence"/>
</dbReference>